<comment type="caution">
    <text evidence="22">The sequence shown here is derived from an EMBL/GenBank/DDBJ whole genome shotgun (WGS) entry which is preliminary data.</text>
</comment>
<feature type="region of interest" description="Disordered" evidence="20">
    <location>
        <begin position="1322"/>
        <end position="1348"/>
    </location>
</feature>
<keyword evidence="14" id="KW-1133">Transmembrane helix</keyword>
<feature type="compositionally biased region" description="Polar residues" evidence="20">
    <location>
        <begin position="1431"/>
        <end position="1440"/>
    </location>
</feature>
<keyword evidence="11" id="KW-0067">ATP-binding</keyword>
<feature type="compositionally biased region" description="Basic and acidic residues" evidence="20">
    <location>
        <begin position="1133"/>
        <end position="1146"/>
    </location>
</feature>
<evidence type="ECO:0000259" key="21">
    <source>
        <dbReference type="PROSITE" id="PS50103"/>
    </source>
</evidence>
<dbReference type="GO" id="GO:0071555">
    <property type="term" value="P:cell wall organization"/>
    <property type="evidence" value="ECO:0007669"/>
    <property type="project" value="UniProtKB-KW"/>
</dbReference>
<evidence type="ECO:0000256" key="4">
    <source>
        <dbReference type="ARBA" id="ARBA00012899"/>
    </source>
</evidence>
<feature type="compositionally biased region" description="Basic residues" evidence="20">
    <location>
        <begin position="1194"/>
        <end position="1212"/>
    </location>
</feature>
<dbReference type="GO" id="GO:0006221">
    <property type="term" value="P:pyrimidine nucleotide biosynthetic process"/>
    <property type="evidence" value="ECO:0007669"/>
    <property type="project" value="UniProtKB-KW"/>
</dbReference>
<keyword evidence="7" id="KW-0812">Transmembrane</keyword>
<name>A0AAV6NDC6_9ROSI</name>
<dbReference type="InterPro" id="IPR057031">
    <property type="entry name" value="SFR19-like_C"/>
</dbReference>
<comment type="pathway">
    <text evidence="2">Pyrimidine metabolism; CTP biosynthesis via de novo pathway; UDP from UMP (UMPK route): step 1/1.</text>
</comment>
<evidence type="ECO:0000256" key="3">
    <source>
        <dbReference type="ARBA" id="ARBA00007614"/>
    </source>
</evidence>
<dbReference type="Pfam" id="PF00696">
    <property type="entry name" value="AA_kinase"/>
    <property type="match status" value="1"/>
</dbReference>
<dbReference type="Pfam" id="PF23030">
    <property type="entry name" value="SCAF11-like_C"/>
    <property type="match status" value="1"/>
</dbReference>
<comment type="similarity">
    <text evidence="3">Belongs to the UMP kinase family.</text>
</comment>
<dbReference type="PANTHER" id="PTHR36886:SF8">
    <property type="entry name" value="ZINC FINGER CCCH DOMAIN-CONTAINING PROTEIN 38"/>
    <property type="match status" value="1"/>
</dbReference>
<evidence type="ECO:0000313" key="22">
    <source>
        <dbReference type="EMBL" id="KAG6595123.1"/>
    </source>
</evidence>
<dbReference type="InterPro" id="IPR001048">
    <property type="entry name" value="Asp/Glu/Uridylate_kinase"/>
</dbReference>
<evidence type="ECO:0000256" key="11">
    <source>
        <dbReference type="ARBA" id="ARBA00022840"/>
    </source>
</evidence>
<keyword evidence="9" id="KW-0547">Nucleotide-binding</keyword>
<evidence type="ECO:0000256" key="8">
    <source>
        <dbReference type="ARBA" id="ARBA00022723"/>
    </source>
</evidence>
<evidence type="ECO:0000256" key="6">
    <source>
        <dbReference type="ARBA" id="ARBA00022679"/>
    </source>
</evidence>
<keyword evidence="12" id="KW-0735">Signal-anchor</keyword>
<keyword evidence="5" id="KW-0328">Glycosyltransferase</keyword>
<dbReference type="HAMAP" id="MF_01220_B">
    <property type="entry name" value="PyrH_B"/>
    <property type="match status" value="1"/>
</dbReference>
<feature type="domain" description="C3H1-type" evidence="21">
    <location>
        <begin position="1353"/>
        <end position="1380"/>
    </location>
</feature>
<evidence type="ECO:0000256" key="10">
    <source>
        <dbReference type="ARBA" id="ARBA00022777"/>
    </source>
</evidence>
<proteinExistence type="inferred from homology"/>
<evidence type="ECO:0000256" key="2">
    <source>
        <dbReference type="ARBA" id="ARBA00004791"/>
    </source>
</evidence>
<feature type="compositionally biased region" description="Basic and acidic residues" evidence="20">
    <location>
        <begin position="1794"/>
        <end position="1820"/>
    </location>
</feature>
<dbReference type="SMART" id="SM00356">
    <property type="entry name" value="ZnF_C3H1"/>
    <property type="match status" value="3"/>
</dbReference>
<comment type="subcellular location">
    <subcellularLocation>
        <location evidence="1">Golgi apparatus membrane</location>
        <topology evidence="1">Single-pass type II membrane protein</topology>
    </subcellularLocation>
</comment>
<evidence type="ECO:0000256" key="16">
    <source>
        <dbReference type="ARBA" id="ARBA00023316"/>
    </source>
</evidence>
<evidence type="ECO:0000256" key="17">
    <source>
        <dbReference type="ARBA" id="ARBA00032092"/>
    </source>
</evidence>
<feature type="zinc finger region" description="C3H1-type" evidence="19">
    <location>
        <begin position="1291"/>
        <end position="1318"/>
    </location>
</feature>
<dbReference type="CDD" id="cd02537">
    <property type="entry name" value="GT8_Glycogenin"/>
    <property type="match status" value="1"/>
</dbReference>
<keyword evidence="19" id="KW-0863">Zinc-finger</keyword>
<dbReference type="InterPro" id="IPR015963">
    <property type="entry name" value="Uridylate_kinase_bac"/>
</dbReference>
<feature type="region of interest" description="Disordered" evidence="20">
    <location>
        <begin position="1431"/>
        <end position="1452"/>
    </location>
</feature>
<feature type="domain" description="C3H1-type" evidence="21">
    <location>
        <begin position="1232"/>
        <end position="1259"/>
    </location>
</feature>
<dbReference type="GO" id="GO:0005524">
    <property type="term" value="F:ATP binding"/>
    <property type="evidence" value="ECO:0007669"/>
    <property type="project" value="UniProtKB-KW"/>
</dbReference>
<dbReference type="GO" id="GO:0033862">
    <property type="term" value="F:UMP kinase activity"/>
    <property type="evidence" value="ECO:0007669"/>
    <property type="project" value="UniProtKB-EC"/>
</dbReference>
<feature type="region of interest" description="Disordered" evidence="20">
    <location>
        <begin position="1098"/>
        <end position="1153"/>
    </location>
</feature>
<keyword evidence="23" id="KW-1185">Reference proteome</keyword>
<evidence type="ECO:0000256" key="1">
    <source>
        <dbReference type="ARBA" id="ARBA00004323"/>
    </source>
</evidence>
<feature type="domain" description="C3H1-type" evidence="21">
    <location>
        <begin position="1291"/>
        <end position="1318"/>
    </location>
</feature>
<dbReference type="EMBL" id="JAGKQH010000007">
    <property type="protein sequence ID" value="KAG6595123.1"/>
    <property type="molecule type" value="Genomic_DNA"/>
</dbReference>
<feature type="compositionally biased region" description="Basic and acidic residues" evidence="20">
    <location>
        <begin position="1330"/>
        <end position="1348"/>
    </location>
</feature>
<dbReference type="Proteomes" id="UP000685013">
    <property type="component" value="Chromosome 7"/>
</dbReference>
<dbReference type="Pfam" id="PF00642">
    <property type="entry name" value="zf-CCCH"/>
    <property type="match status" value="1"/>
</dbReference>
<keyword evidence="15" id="KW-0472">Membrane</keyword>
<feature type="region of interest" description="Disordered" evidence="20">
    <location>
        <begin position="1786"/>
        <end position="1850"/>
    </location>
</feature>
<dbReference type="InterPro" id="IPR002495">
    <property type="entry name" value="Glyco_trans_8"/>
</dbReference>
<keyword evidence="16" id="KW-0961">Cell wall biogenesis/degradation</keyword>
<keyword evidence="19" id="KW-0862">Zinc</keyword>
<dbReference type="EC" id="2.7.4.22" evidence="4"/>
<protein>
    <recommendedName>
        <fullName evidence="4">UMP kinase</fullName>
        <ecNumber evidence="4">2.7.4.22</ecNumber>
    </recommendedName>
    <alternativeName>
        <fullName evidence="17">Uridine monophosphate kinase</fullName>
    </alternativeName>
</protein>
<dbReference type="InterPro" id="IPR052650">
    <property type="entry name" value="Zinc_finger_CCCH"/>
</dbReference>
<feature type="compositionally biased region" description="Acidic residues" evidence="20">
    <location>
        <begin position="1824"/>
        <end position="1833"/>
    </location>
</feature>
<gene>
    <name evidence="22" type="primary">GUX1</name>
    <name evidence="22" type="ORF">SDJN03_11676</name>
</gene>
<evidence type="ECO:0000256" key="5">
    <source>
        <dbReference type="ARBA" id="ARBA00022676"/>
    </source>
</evidence>
<feature type="region of interest" description="Disordered" evidence="20">
    <location>
        <begin position="1475"/>
        <end position="1501"/>
    </location>
</feature>
<dbReference type="GO" id="GO:0000139">
    <property type="term" value="C:Golgi membrane"/>
    <property type="evidence" value="ECO:0007669"/>
    <property type="project" value="UniProtKB-SubCell"/>
</dbReference>
<feature type="region of interest" description="Disordered" evidence="20">
    <location>
        <begin position="1172"/>
        <end position="1231"/>
    </location>
</feature>
<dbReference type="FunFam" id="3.40.1160.10:FF:000001">
    <property type="entry name" value="Uridylate kinase"/>
    <property type="match status" value="1"/>
</dbReference>
<keyword evidence="8 19" id="KW-0479">Metal-binding</keyword>
<evidence type="ECO:0000256" key="18">
    <source>
        <dbReference type="ARBA" id="ARBA00038162"/>
    </source>
</evidence>
<feature type="compositionally biased region" description="Basic and acidic residues" evidence="20">
    <location>
        <begin position="1280"/>
        <end position="1289"/>
    </location>
</feature>
<dbReference type="InterPro" id="IPR000571">
    <property type="entry name" value="Znf_CCCH"/>
</dbReference>
<feature type="non-terminal residue" evidence="22">
    <location>
        <position position="1"/>
    </location>
</feature>
<evidence type="ECO:0000256" key="13">
    <source>
        <dbReference type="ARBA" id="ARBA00022975"/>
    </source>
</evidence>
<feature type="zinc finger region" description="C3H1-type" evidence="19">
    <location>
        <begin position="1353"/>
        <end position="1380"/>
    </location>
</feature>
<sequence>MFSSASCSSSSLSLQSLSPFKPHCHGLKMNTPTSNGSLVVNCSAREMGSSSDPLNGSMKHQISSMAPNGMILNEASMSMPSYKWRRVLLKVSGEALAGDGLQNIDPKVTMAIAREVAAVTRLGIEVAIVVGGGNIFRGSSWAGSSGLDRSSADYIGMLATVMNAIFLQATMESIGIPTRVQTAFRMSEVAEPYIRRRAVRHLEKGRVVIFAAGTGNPFFTTDTAAALRCAEINAEVLLKATNVDGVYDDDPRRNPKAHLLETLTYHEVTSKDLSVMDMTAITLCQENNIPVVVFNLTKPDNISKAIKGERVGTLIGGKRNSMVVRKKGVMVDCASVWSGGRDLSYPNNRFKPWTWLLILTYYESGTHVLSQVLTCIATLQLTFLALAANLTLLGSHMRKGKESCFCVQNGAMGTFPLETRHRLPASIKLQRSKVKDLEKPLNLSTHERFSRCRLPLLKLVLLFAVSGTFVTLLYSPDVNNHISNTASGQKFVNRWIWGGLDLRYVSRLDIVWNDVVEVLDKLGDKKEYQGIGLLNFNKSEVINWKQLNPEAEHTELHLDYAEENVTWDSLYPEWIDEEEEAEVPICPSLPKLRAPGKRLDLIVVKLPCRNEGNWSRDVARLHLQLAAANVAASAKGNYPVHLLFITNCFPIPNLFTCKDLVARRGNAWLYRPNLSVIRDKLQLPIGSCELALPLKGKEVAYSGNVLREAYATILHSAHVYVCGAIAAAQSIRMSGSTRDLVILVDKSISSYHKSGLEAAGWKIRTMERIRNPKAEKDAYNEWNYSKFRLWQLTDYDKIIFIDADLLIFRNIDFLFGMPEISATGNNGTLFNSGVMLIEPSNCTFKLLMDHINEFESYNGGDQGYLNEVFTWWHRIPKHMNFLKNFWMGDDEETKQMKTRLFGADPPILYVLHYLGNKPWMCFRDYDCNWNVDILQEFASDVAHQRWWKVHDQMPELLQQFCLLRSKQKAQLEWDRIQAEIGNYSDGHWRIKVKDKRLKRCIDTVCSWKGMLRHWGETNWTDDESYAPTPPAIKAAALSYACILLQSYSRVYTVAAFCRNLSSFIFYCIQENILSVMSGSGRKRSSKWDLREESRPGWISPELASDDGSKRSGMETTNTVSKSKKDWGLLSKEPLSETRDSHKEDYTNKGYNKNMEGTAEWDADKSYSTRMSPGLDGWRRHSSNPSDRNDWSRSVRGRSRSRSWSRSRSRSRTPPRSFKRDSGLHDRNRNRTRVSTQLCRDFASGRCRRGGGCPFLHGENQNLDDSWESRNKKGGRSLRSTPHDFRDYSRSGRSAAPCTDFVKGRCHRGESCKYPHDSGFHELSRGSSNDISRDRENDRSKEAYLSRGEREPSSSSLVICNFFAAGTCRNGKNCKYSHQSQPCASLERKSSADRWEQVECSDGRERLWDGSKSNELASGSDFTQLREEKNKQIASQESRYTWPSELKGGHGLNNESKIQWDQAASIKAVQNSKNDTILSKPEDAGGCIGTSDSRGHRKWPSDDMEMSPDWHFPVQPSNHVVKGDCNIILDSGSQTSMALATLSHAIVQEALAKKQDVTIEPLTVDNTHFRQNHNLTKDVTMASAFNDKITIDKTIASHAEGNPSGNIVLGQKMAYHTDHPGGSVMNPNIADGIFRVKPREDDRSMPRINPVTTITPNMVTSEQITQLTNLSVSLAQYFGNVQPLPQLYASLSTHNVSELPSFPYSDAPVGALGTLMKTSPIIECSKQHDSTVCNSLEVKKLEATKIPSDSLLNFTGQKSMTDAKDEVQLPIFPLSSDPSNKIVISAKETPNESDAINHGKRAAEGEANNKKNGDGDNENRTEAGANEDSEENDTTENANGNDGVHDKKKGKDTKGIRAFKFALVEFVKELLKPTWKEGHISKDVYKTIVKKVVDKVTGTLQGGHIPQTQEKIDQYLSFSKSKLTKLVQAYVDRVQKTS</sequence>
<feature type="region of interest" description="Disordered" evidence="20">
    <location>
        <begin position="1253"/>
        <end position="1292"/>
    </location>
</feature>
<evidence type="ECO:0000256" key="19">
    <source>
        <dbReference type="PROSITE-ProRule" id="PRU00723"/>
    </source>
</evidence>
<organism evidence="22 23">
    <name type="scientific">Cucurbita argyrosperma subsp. sororia</name>
    <dbReference type="NCBI Taxonomy" id="37648"/>
    <lineage>
        <taxon>Eukaryota</taxon>
        <taxon>Viridiplantae</taxon>
        <taxon>Streptophyta</taxon>
        <taxon>Embryophyta</taxon>
        <taxon>Tracheophyta</taxon>
        <taxon>Spermatophyta</taxon>
        <taxon>Magnoliopsida</taxon>
        <taxon>eudicotyledons</taxon>
        <taxon>Gunneridae</taxon>
        <taxon>Pentapetalae</taxon>
        <taxon>rosids</taxon>
        <taxon>fabids</taxon>
        <taxon>Cucurbitales</taxon>
        <taxon>Cucurbitaceae</taxon>
        <taxon>Cucurbiteae</taxon>
        <taxon>Cucurbita</taxon>
    </lineage>
</organism>
<dbReference type="GO" id="GO:0008270">
    <property type="term" value="F:zinc ion binding"/>
    <property type="evidence" value="ECO:0007669"/>
    <property type="project" value="UniProtKB-KW"/>
</dbReference>
<keyword evidence="10" id="KW-0418">Kinase</keyword>
<feature type="zinc finger region" description="C3H1-type" evidence="19">
    <location>
        <begin position="1232"/>
        <end position="1259"/>
    </location>
</feature>
<evidence type="ECO:0000256" key="7">
    <source>
        <dbReference type="ARBA" id="ARBA00022692"/>
    </source>
</evidence>
<evidence type="ECO:0000256" key="20">
    <source>
        <dbReference type="SAM" id="MobiDB-lite"/>
    </source>
</evidence>
<reference evidence="22 23" key="1">
    <citation type="journal article" date="2021" name="Hortic Res">
        <title>The domestication of Cucurbita argyrosperma as revealed by the genome of its wild relative.</title>
        <authorList>
            <person name="Barrera-Redondo J."/>
            <person name="Sanchez-de la Vega G."/>
            <person name="Aguirre-Liguori J.A."/>
            <person name="Castellanos-Morales G."/>
            <person name="Gutierrez-Guerrero Y.T."/>
            <person name="Aguirre-Dugua X."/>
            <person name="Aguirre-Planter E."/>
            <person name="Tenaillon M.I."/>
            <person name="Lira-Saade R."/>
            <person name="Eguiarte L.E."/>
        </authorList>
    </citation>
    <scope>NUCLEOTIDE SEQUENCE [LARGE SCALE GENOMIC DNA]</scope>
    <source>
        <strain evidence="22">JBR-2021</strain>
    </source>
</reference>
<evidence type="ECO:0000256" key="15">
    <source>
        <dbReference type="ARBA" id="ARBA00023136"/>
    </source>
</evidence>
<keyword evidence="6" id="KW-0808">Transferase</keyword>
<evidence type="ECO:0000256" key="9">
    <source>
        <dbReference type="ARBA" id="ARBA00022741"/>
    </source>
</evidence>
<dbReference type="Pfam" id="PF01501">
    <property type="entry name" value="Glyco_transf_8"/>
    <property type="match status" value="1"/>
</dbReference>
<dbReference type="NCBIfam" id="TIGR02075">
    <property type="entry name" value="pyrH_bact"/>
    <property type="match status" value="1"/>
</dbReference>
<evidence type="ECO:0000313" key="23">
    <source>
        <dbReference type="Proteomes" id="UP000685013"/>
    </source>
</evidence>
<comment type="similarity">
    <text evidence="18">Belongs to the glycosyltransferase 8 family. Glycogenin subfamily.</text>
</comment>
<dbReference type="GO" id="GO:0016757">
    <property type="term" value="F:glycosyltransferase activity"/>
    <property type="evidence" value="ECO:0007669"/>
    <property type="project" value="UniProtKB-KW"/>
</dbReference>
<evidence type="ECO:0000256" key="12">
    <source>
        <dbReference type="ARBA" id="ARBA00022968"/>
    </source>
</evidence>
<evidence type="ECO:0000256" key="14">
    <source>
        <dbReference type="ARBA" id="ARBA00022989"/>
    </source>
</evidence>
<dbReference type="FunFam" id="3.90.550.10:FF:000018">
    <property type="entry name" value="Hexosyltransferase"/>
    <property type="match status" value="1"/>
</dbReference>
<keyword evidence="13" id="KW-0665">Pyrimidine biosynthesis</keyword>
<feature type="compositionally biased region" description="Basic and acidic residues" evidence="20">
    <location>
        <begin position="1217"/>
        <end position="1228"/>
    </location>
</feature>
<accession>A0AAV6NDC6</accession>
<dbReference type="PANTHER" id="PTHR36886">
    <property type="entry name" value="PROTEIN FRIGIDA-ESSENTIAL 1"/>
    <property type="match status" value="1"/>
</dbReference>
<dbReference type="PROSITE" id="PS50103">
    <property type="entry name" value="ZF_C3H1"/>
    <property type="match status" value="3"/>
</dbReference>
<dbReference type="CDD" id="cd04254">
    <property type="entry name" value="AAK_UMPK-PyrH-Ec"/>
    <property type="match status" value="1"/>
</dbReference>